<evidence type="ECO:0000313" key="1">
    <source>
        <dbReference type="EMBL" id="CBW27806.1"/>
    </source>
</evidence>
<evidence type="ECO:0000313" key="2">
    <source>
        <dbReference type="Proteomes" id="UP000008963"/>
    </source>
</evidence>
<protein>
    <submittedName>
        <fullName evidence="1">Exported protein</fullName>
    </submittedName>
</protein>
<dbReference type="AlphaFoldDB" id="E1WZB8"/>
<dbReference type="Proteomes" id="UP000008963">
    <property type="component" value="Chromosome"/>
</dbReference>
<name>E1WZB8_HALMS</name>
<keyword evidence="2" id="KW-1185">Reference proteome</keyword>
<reference evidence="2" key="1">
    <citation type="journal article" date="2013" name="ISME J.">
        <title>A small predatory core genome in the divergent marine Bacteriovorax marinus SJ and the terrestrial Bdellovibrio bacteriovorus.</title>
        <authorList>
            <person name="Crossman L.C."/>
            <person name="Chen H."/>
            <person name="Cerdeno-Tarraga A.M."/>
            <person name="Brooks K."/>
            <person name="Quail M.A."/>
            <person name="Pineiro S.A."/>
            <person name="Hobley L."/>
            <person name="Sockett R.E."/>
            <person name="Bentley S.D."/>
            <person name="Parkhill J."/>
            <person name="Williams H.N."/>
            <person name="Stine O.C."/>
        </authorList>
    </citation>
    <scope>NUCLEOTIDE SEQUENCE [LARGE SCALE GENOMIC DNA]</scope>
    <source>
        <strain evidence="2">ATCC BAA-682 / DSM 15412 / SJ</strain>
    </source>
</reference>
<dbReference type="PATRIC" id="fig|862908.3.peg.2912"/>
<organism evidence="1 2">
    <name type="scientific">Halobacteriovorax marinus (strain ATCC BAA-682 / DSM 15412 / SJ)</name>
    <name type="common">Bacteriovorax marinus</name>
    <dbReference type="NCBI Taxonomy" id="862908"/>
    <lineage>
        <taxon>Bacteria</taxon>
        <taxon>Pseudomonadati</taxon>
        <taxon>Bdellovibrionota</taxon>
        <taxon>Bacteriovoracia</taxon>
        <taxon>Bacteriovoracales</taxon>
        <taxon>Halobacteriovoraceae</taxon>
        <taxon>Halobacteriovorax</taxon>
    </lineage>
</organism>
<dbReference type="HOGENOM" id="CLU_1641407_0_0_7"/>
<gene>
    <name evidence="1" type="ordered locus">BMS_3044</name>
</gene>
<dbReference type="EMBL" id="FQ312005">
    <property type="protein sequence ID" value="CBW27806.1"/>
    <property type="molecule type" value="Genomic_DNA"/>
</dbReference>
<accession>E1WZB8</accession>
<proteinExistence type="predicted"/>
<dbReference type="STRING" id="862908.BMS_3044"/>
<sequence>MMRSIYLLTFLFLFLQWPSFSKVIENKAISLSREIYPFKTVCGDMGFKDSLIEQAVGNSKIDCTSRVVNILDFCKKKTSKRQNLIRGRVDALTKNNVVCEFAKSVVLKIDCSGDSFKCTNRKRLDCENLKKAFAYSLVLTHSAYDSKVLTCIYSDDGPLKL</sequence>
<dbReference type="KEGG" id="bmx:BMS_3044"/>